<feature type="transmembrane region" description="Helical" evidence="1">
    <location>
        <begin position="60"/>
        <end position="85"/>
    </location>
</feature>
<evidence type="ECO:0000313" key="3">
    <source>
        <dbReference type="Proteomes" id="UP000597762"/>
    </source>
</evidence>
<accession>A0A812CWV7</accession>
<dbReference type="AlphaFoldDB" id="A0A812CWV7"/>
<feature type="transmembrane region" description="Helical" evidence="1">
    <location>
        <begin position="106"/>
        <end position="128"/>
    </location>
</feature>
<proteinExistence type="predicted"/>
<dbReference type="EMBL" id="CAHIKZ030002024">
    <property type="protein sequence ID" value="CAE1279728.1"/>
    <property type="molecule type" value="Genomic_DNA"/>
</dbReference>
<keyword evidence="1" id="KW-0812">Transmembrane</keyword>
<comment type="caution">
    <text evidence="2">The sequence shown here is derived from an EMBL/GenBank/DDBJ whole genome shotgun (WGS) entry which is preliminary data.</text>
</comment>
<name>A0A812CWV7_ACAPH</name>
<gene>
    <name evidence="2" type="ORF">SPHA_41956</name>
</gene>
<organism evidence="2 3">
    <name type="scientific">Acanthosepion pharaonis</name>
    <name type="common">Pharaoh cuttlefish</name>
    <name type="synonym">Sepia pharaonis</name>
    <dbReference type="NCBI Taxonomy" id="158019"/>
    <lineage>
        <taxon>Eukaryota</taxon>
        <taxon>Metazoa</taxon>
        <taxon>Spiralia</taxon>
        <taxon>Lophotrochozoa</taxon>
        <taxon>Mollusca</taxon>
        <taxon>Cephalopoda</taxon>
        <taxon>Coleoidea</taxon>
        <taxon>Decapodiformes</taxon>
        <taxon>Sepiida</taxon>
        <taxon>Sepiina</taxon>
        <taxon>Sepiidae</taxon>
        <taxon>Acanthosepion</taxon>
    </lineage>
</organism>
<feature type="transmembrane region" description="Helical" evidence="1">
    <location>
        <begin position="160"/>
        <end position="180"/>
    </location>
</feature>
<keyword evidence="1" id="KW-1133">Transmembrane helix</keyword>
<sequence>MHLIRLLATSCISVYLSFPFFISITQTFLLPSTLSSSIPLLNPFVNLLIKFLHDNLTFSLLPFPLIFCFSRFNSFLLLLLFLFFLSLFSPLKLSFLSASYSLSKSVSLCHSLFISLSLPLFLFSYFFFFSSLQSTPDSSFYAPKSPLPELHHLQPPTNHFSHSTAASAFHSLIGFILFSLKTFPVAPLPLPIHNYKSFPH</sequence>
<keyword evidence="3" id="KW-1185">Reference proteome</keyword>
<evidence type="ECO:0000313" key="2">
    <source>
        <dbReference type="EMBL" id="CAE1279728.1"/>
    </source>
</evidence>
<evidence type="ECO:0000256" key="1">
    <source>
        <dbReference type="SAM" id="Phobius"/>
    </source>
</evidence>
<reference evidence="2" key="1">
    <citation type="submission" date="2021-01" db="EMBL/GenBank/DDBJ databases">
        <authorList>
            <person name="Li R."/>
            <person name="Bekaert M."/>
        </authorList>
    </citation>
    <scope>NUCLEOTIDE SEQUENCE</scope>
    <source>
        <strain evidence="2">Farmed</strain>
    </source>
</reference>
<keyword evidence="1" id="KW-0472">Membrane</keyword>
<protein>
    <submittedName>
        <fullName evidence="2">Uncharacterized protein</fullName>
    </submittedName>
</protein>
<dbReference type="Proteomes" id="UP000597762">
    <property type="component" value="Unassembled WGS sequence"/>
</dbReference>